<feature type="transmembrane region" description="Helical" evidence="2">
    <location>
        <begin position="818"/>
        <end position="838"/>
    </location>
</feature>
<proteinExistence type="predicted"/>
<accession>A0ABP8RTZ8</accession>
<feature type="transmembrane region" description="Helical" evidence="2">
    <location>
        <begin position="323"/>
        <end position="343"/>
    </location>
</feature>
<keyword evidence="2" id="KW-0812">Transmembrane</keyword>
<comment type="caution">
    <text evidence="3">The sequence shown here is derived from an EMBL/GenBank/DDBJ whole genome shotgun (WGS) entry which is preliminary data.</text>
</comment>
<protein>
    <submittedName>
        <fullName evidence="3">Uncharacterized protein</fullName>
    </submittedName>
</protein>
<keyword evidence="2" id="KW-1133">Transmembrane helix</keyword>
<feature type="transmembrane region" description="Helical" evidence="2">
    <location>
        <begin position="687"/>
        <end position="709"/>
    </location>
</feature>
<gene>
    <name evidence="3" type="ORF">GCM10023175_30920</name>
</gene>
<feature type="transmembrane region" description="Helical" evidence="2">
    <location>
        <begin position="742"/>
        <end position="766"/>
    </location>
</feature>
<feature type="transmembrane region" description="Helical" evidence="2">
    <location>
        <begin position="654"/>
        <end position="680"/>
    </location>
</feature>
<feature type="compositionally biased region" description="Basic and acidic residues" evidence="1">
    <location>
        <begin position="357"/>
        <end position="366"/>
    </location>
</feature>
<feature type="region of interest" description="Disordered" evidence="1">
    <location>
        <begin position="350"/>
        <end position="423"/>
    </location>
</feature>
<reference evidence="4" key="1">
    <citation type="journal article" date="2019" name="Int. J. Syst. Evol. Microbiol.">
        <title>The Global Catalogue of Microorganisms (GCM) 10K type strain sequencing project: providing services to taxonomists for standard genome sequencing and annotation.</title>
        <authorList>
            <consortium name="The Broad Institute Genomics Platform"/>
            <consortium name="The Broad Institute Genome Sequencing Center for Infectious Disease"/>
            <person name="Wu L."/>
            <person name="Ma J."/>
        </authorList>
    </citation>
    <scope>NUCLEOTIDE SEQUENCE [LARGE SCALE GENOMIC DNA]</scope>
    <source>
        <strain evidence="4">JCM 17906</strain>
    </source>
</reference>
<keyword evidence="4" id="KW-1185">Reference proteome</keyword>
<keyword evidence="2" id="KW-0472">Membrane</keyword>
<evidence type="ECO:0000313" key="4">
    <source>
        <dbReference type="Proteomes" id="UP001501598"/>
    </source>
</evidence>
<feature type="transmembrane region" description="Helical" evidence="2">
    <location>
        <begin position="786"/>
        <end position="812"/>
    </location>
</feature>
<evidence type="ECO:0000256" key="1">
    <source>
        <dbReference type="SAM" id="MobiDB-lite"/>
    </source>
</evidence>
<feature type="transmembrane region" description="Helical" evidence="2">
    <location>
        <begin position="460"/>
        <end position="481"/>
    </location>
</feature>
<organism evidence="3 4">
    <name type="scientific">Pseudonocardia xishanensis</name>
    <dbReference type="NCBI Taxonomy" id="630995"/>
    <lineage>
        <taxon>Bacteria</taxon>
        <taxon>Bacillati</taxon>
        <taxon>Actinomycetota</taxon>
        <taxon>Actinomycetes</taxon>
        <taxon>Pseudonocardiales</taxon>
        <taxon>Pseudonocardiaceae</taxon>
        <taxon>Pseudonocardia</taxon>
    </lineage>
</organism>
<dbReference type="EMBL" id="BAABGT010000034">
    <property type="protein sequence ID" value="GAA4547167.1"/>
    <property type="molecule type" value="Genomic_DNA"/>
</dbReference>
<evidence type="ECO:0000313" key="3">
    <source>
        <dbReference type="EMBL" id="GAA4547167.1"/>
    </source>
</evidence>
<evidence type="ECO:0000256" key="2">
    <source>
        <dbReference type="SAM" id="Phobius"/>
    </source>
</evidence>
<name>A0ABP8RTZ8_9PSEU</name>
<sequence>MVTWFLAAPGSAVGFGTIDAGGQNREHERITRAALSCGTWALAAECFAPRTLDYLAGHGREFGAVGAPDSDELSDPAAHCDDADFLAGPYPRSREEATAALTACVESMRGRFATAVEAAGRLVDDRGHLVEGEVDPATECRAVERKEERAKCTVLEMFGRVLHGAQDFYAHSNWADEADPARPIGDGNPPGLGLPAPSPVLDLRSGTAPSIPAELSTGCFVVRDEVPGVGACTGRVTHAALNKDRGIVDPVTGEVADPTTSRGMVGHNFAAAVAAAEAETARQWRDLRAELVVRYGAERGGLMRCALVRDDPVEECRGGGSTAFVGIVVGSGLAAVAAVALLLRRPRTRRRGTVSGAERDGGEHGGAEPAGDGLHRARPGDSDVLSSLAGDAETVPTGKPAHAPPVASGEADMTAQDASPEVSDALDAGERAELERLRQENSALRAGPPRRRARIRWRSVVAAVLIVLGVVLTPVSLVSVWTRQQLSNTDSFVATVGPVIDDPAVQAAVTDRVTTTVFSYVDVQQLADEALAALAAQGLPPRLVERLGSFTPALQTAATGFVHDKVGLLVASPQFAEAWDRALRLAHQQLVAVLSGDSQAVVVQNGTVYLDLAPVIDAAKQRLVAEGLTAAGAIPEVHPTIALAPADKLVRAQWAYTTFTSVATVLPWITLLLLAVGVYLARRRLRALIGAALGVALALVVLAAGLLVVRGVLVGAVPQTGAVAAASAFDLLVGSLRTSGRALLVLALVVALGAFLAGPSATATGLRRRTAGLVARIRGGRSTGPVGAWVGAHVRVLRIGAVAVAALVFVFLSQPTGVTILVIVAVLLVVLAVIEFLARPAAGRDPSETAP</sequence>
<dbReference type="Proteomes" id="UP001501598">
    <property type="component" value="Unassembled WGS sequence"/>
</dbReference>